<evidence type="ECO:0000313" key="2">
    <source>
        <dbReference type="Proteomes" id="UP001428341"/>
    </source>
</evidence>
<protein>
    <submittedName>
        <fullName evidence="1">Uncharacterized protein</fullName>
    </submittedName>
</protein>
<organism evidence="1 2">
    <name type="scientific">Citrus x changshan-huyou</name>
    <dbReference type="NCBI Taxonomy" id="2935761"/>
    <lineage>
        <taxon>Eukaryota</taxon>
        <taxon>Viridiplantae</taxon>
        <taxon>Streptophyta</taxon>
        <taxon>Embryophyta</taxon>
        <taxon>Tracheophyta</taxon>
        <taxon>Spermatophyta</taxon>
        <taxon>Magnoliopsida</taxon>
        <taxon>eudicotyledons</taxon>
        <taxon>Gunneridae</taxon>
        <taxon>Pentapetalae</taxon>
        <taxon>rosids</taxon>
        <taxon>malvids</taxon>
        <taxon>Sapindales</taxon>
        <taxon>Rutaceae</taxon>
        <taxon>Aurantioideae</taxon>
        <taxon>Citrus</taxon>
    </lineage>
</organism>
<dbReference type="EMBL" id="JBCGBO010000005">
    <property type="protein sequence ID" value="KAK9201561.1"/>
    <property type="molecule type" value="Genomic_DNA"/>
</dbReference>
<name>A0AAP0QN50_9ROSI</name>
<evidence type="ECO:0000313" key="1">
    <source>
        <dbReference type="EMBL" id="KAK9201561.1"/>
    </source>
</evidence>
<accession>A0AAP0QN50</accession>
<gene>
    <name evidence="1" type="ORF">WN944_016766</name>
</gene>
<sequence>MFHSRPVQFSSVHIMDKNCLPPSEKRCKNFSWSKKAYRLSQDPTRPMMLLQAYGVINENINAQTAPELMTTYS</sequence>
<proteinExistence type="predicted"/>
<dbReference type="AlphaFoldDB" id="A0AAP0QN50"/>
<dbReference type="Proteomes" id="UP001428341">
    <property type="component" value="Unassembled WGS sequence"/>
</dbReference>
<comment type="caution">
    <text evidence="1">The sequence shown here is derived from an EMBL/GenBank/DDBJ whole genome shotgun (WGS) entry which is preliminary data.</text>
</comment>
<reference evidence="1 2" key="1">
    <citation type="submission" date="2024-05" db="EMBL/GenBank/DDBJ databases">
        <title>Haplotype-resolved chromosome-level genome assembly of Huyou (Citrus changshanensis).</title>
        <authorList>
            <person name="Miao C."/>
            <person name="Chen W."/>
            <person name="Wu Y."/>
            <person name="Wang L."/>
            <person name="Zhao S."/>
            <person name="Grierson D."/>
            <person name="Xu C."/>
            <person name="Chen K."/>
        </authorList>
    </citation>
    <scope>NUCLEOTIDE SEQUENCE [LARGE SCALE GENOMIC DNA]</scope>
    <source>
        <strain evidence="1">01-14</strain>
        <tissue evidence="1">Leaf</tissue>
    </source>
</reference>
<keyword evidence="2" id="KW-1185">Reference proteome</keyword>